<organism evidence="12 13">
    <name type="scientific">Carex littledalei</name>
    <dbReference type="NCBI Taxonomy" id="544730"/>
    <lineage>
        <taxon>Eukaryota</taxon>
        <taxon>Viridiplantae</taxon>
        <taxon>Streptophyta</taxon>
        <taxon>Embryophyta</taxon>
        <taxon>Tracheophyta</taxon>
        <taxon>Spermatophyta</taxon>
        <taxon>Magnoliopsida</taxon>
        <taxon>Liliopsida</taxon>
        <taxon>Poales</taxon>
        <taxon>Cyperaceae</taxon>
        <taxon>Cyperoideae</taxon>
        <taxon>Cariceae</taxon>
        <taxon>Carex</taxon>
        <taxon>Carex subgen. Euthyceras</taxon>
    </lineage>
</organism>
<keyword evidence="2 7" id="KW-0547">Nucleotide-binding</keyword>
<dbReference type="GO" id="GO:0003777">
    <property type="term" value="F:microtubule motor activity"/>
    <property type="evidence" value="ECO:0007669"/>
    <property type="project" value="InterPro"/>
</dbReference>
<dbReference type="EMBL" id="SWLB01000009">
    <property type="protein sequence ID" value="KAF3334893.1"/>
    <property type="molecule type" value="Genomic_DNA"/>
</dbReference>
<dbReference type="PRINTS" id="PR00380">
    <property type="entry name" value="KINESINHEAVY"/>
</dbReference>
<protein>
    <recommendedName>
        <fullName evidence="8">Kinesin-like protein</fullName>
    </recommendedName>
</protein>
<dbReference type="PROSITE" id="PS50067">
    <property type="entry name" value="KINESIN_MOTOR_2"/>
    <property type="match status" value="1"/>
</dbReference>
<dbReference type="InterPro" id="IPR001752">
    <property type="entry name" value="Kinesin_motor_dom"/>
</dbReference>
<dbReference type="InterPro" id="IPR027640">
    <property type="entry name" value="Kinesin-like_fam"/>
</dbReference>
<comment type="similarity">
    <text evidence="6">Belongs to the TRAFAC class myosin-kinesin ATPase superfamily. Kinesin family. KIN-8 subfamily.</text>
</comment>
<evidence type="ECO:0000256" key="4">
    <source>
        <dbReference type="ARBA" id="ARBA00023054"/>
    </source>
</evidence>
<evidence type="ECO:0000313" key="13">
    <source>
        <dbReference type="Proteomes" id="UP000623129"/>
    </source>
</evidence>
<dbReference type="GO" id="GO:0005874">
    <property type="term" value="C:microtubule"/>
    <property type="evidence" value="ECO:0007669"/>
    <property type="project" value="UniProtKB-KW"/>
</dbReference>
<dbReference type="PANTHER" id="PTHR47968:SF13">
    <property type="entry name" value="KINESIN-LIKE PROTEIN KIF19 ISOFORM X1"/>
    <property type="match status" value="1"/>
</dbReference>
<feature type="binding site" evidence="7">
    <location>
        <begin position="242"/>
        <end position="249"/>
    </location>
    <ligand>
        <name>ATP</name>
        <dbReference type="ChEBI" id="CHEBI:30616"/>
    </ligand>
</feature>
<keyword evidence="5 7" id="KW-0505">Motor protein</keyword>
<dbReference type="PROSITE" id="PS00411">
    <property type="entry name" value="KINESIN_MOTOR_1"/>
    <property type="match status" value="1"/>
</dbReference>
<dbReference type="SMART" id="SM00129">
    <property type="entry name" value="KISc"/>
    <property type="match status" value="1"/>
</dbReference>
<dbReference type="GO" id="GO:0008017">
    <property type="term" value="F:microtubule binding"/>
    <property type="evidence" value="ECO:0007669"/>
    <property type="project" value="InterPro"/>
</dbReference>
<dbReference type="AlphaFoldDB" id="A0A833R890"/>
<dbReference type="SUPFAM" id="SSF52540">
    <property type="entry name" value="P-loop containing nucleoside triphosphate hydrolases"/>
    <property type="match status" value="1"/>
</dbReference>
<feature type="region of interest" description="Disordered" evidence="10">
    <location>
        <begin position="1"/>
        <end position="24"/>
    </location>
</feature>
<keyword evidence="4 9" id="KW-0175">Coiled coil</keyword>
<dbReference type="Pfam" id="PF00225">
    <property type="entry name" value="Kinesin"/>
    <property type="match status" value="1"/>
</dbReference>
<proteinExistence type="inferred from homology"/>
<reference evidence="12" key="1">
    <citation type="submission" date="2020-01" db="EMBL/GenBank/DDBJ databases">
        <title>Genome sequence of Kobresia littledalei, the first chromosome-level genome in the family Cyperaceae.</title>
        <authorList>
            <person name="Qu G."/>
        </authorList>
    </citation>
    <scope>NUCLEOTIDE SEQUENCE</scope>
    <source>
        <strain evidence="12">C.B.Clarke</strain>
        <tissue evidence="12">Leaf</tissue>
    </source>
</reference>
<feature type="domain" description="Kinesin motor" evidence="11">
    <location>
        <begin position="150"/>
        <end position="481"/>
    </location>
</feature>
<feature type="region of interest" description="Disordered" evidence="10">
    <location>
        <begin position="52"/>
        <end position="145"/>
    </location>
</feature>
<name>A0A833R890_9POAL</name>
<dbReference type="FunFam" id="3.40.850.10:FF:000054">
    <property type="entry name" value="Kinesin-like protein"/>
    <property type="match status" value="1"/>
</dbReference>
<dbReference type="InterPro" id="IPR036961">
    <property type="entry name" value="Kinesin_motor_dom_sf"/>
</dbReference>
<dbReference type="PANTHER" id="PTHR47968">
    <property type="entry name" value="CENTROMERE PROTEIN E"/>
    <property type="match status" value="1"/>
</dbReference>
<dbReference type="InterPro" id="IPR019821">
    <property type="entry name" value="Kinesin_motor_CS"/>
</dbReference>
<evidence type="ECO:0000256" key="6">
    <source>
        <dbReference type="ARBA" id="ARBA00060769"/>
    </source>
</evidence>
<dbReference type="InterPro" id="IPR027417">
    <property type="entry name" value="P-loop_NTPase"/>
</dbReference>
<evidence type="ECO:0000259" key="11">
    <source>
        <dbReference type="PROSITE" id="PS50067"/>
    </source>
</evidence>
<feature type="coiled-coil region" evidence="9">
    <location>
        <begin position="589"/>
        <end position="616"/>
    </location>
</feature>
<keyword evidence="1 8" id="KW-0493">Microtubule</keyword>
<sequence>MPVSTQAHISKMRSPTFRNNPNHDLKEKMRSLTALYEQHKQNQHAARAIGTHHPSVDLHGPNQSKKESSQEGAEEDQDPTLLTQKRERTVHVFLPRQGKENSRPYSCPVKRTGGPTTKTERKLSMGGLGARAQVEEGSGQTEREERQEGRIVVFVRLRPISKKEKEAGSRSCVRIVNRKEVYLTEFASENDYLRLKRVRGRHFCFDAAFPDSTGQEEVYATTTAALVERVLQGQNGTVFCYGATGAGKTYTMLGTTDNPGVMVLAIKDLFVKIRQRSLDGAHSVSLSYLEVYNETVRDLLSPGRPLVLREDKQGIVAAGLTQYRAFSTDEVMRLLQQGNQNRTTEPTRVNETSSRSHAILQVVAEYKVEDPATNSILTRVGKLSLIDLAGSERALATDQRSLRSIEGANINRSLLALSSCINALVEGKKHIPYRNSKLTQLLKDSLGGACNTVMIANVSPSNLVFGDTQNTLHWADRAKEIKTKPSNINEEAIKIPETESDQSKLVLQLQKENSELRQQLIQCQQKLLLMQSQSLACNSTSSPAQSPAVSSQCPSTSRKTKRNILLSGTCCATPDTKKKPLGDDNTLVVKELKKKVKDLEAELEKQRKDHMTQLKQKDDFIRELIAKKGVNGKCMGGEGRVLTRASLRKMVEEVAGELKSPVRSHRFVSPIQQQANKKRSFWDITNGNSPSVLAVNGRKTRSHVTAEGHSTPSMLLQVCCVML</sequence>
<accession>A0A833R890</accession>
<keyword evidence="13" id="KW-1185">Reference proteome</keyword>
<dbReference type="Gene3D" id="3.40.850.10">
    <property type="entry name" value="Kinesin motor domain"/>
    <property type="match status" value="1"/>
</dbReference>
<evidence type="ECO:0000256" key="8">
    <source>
        <dbReference type="RuleBase" id="RU000394"/>
    </source>
</evidence>
<evidence type="ECO:0000256" key="7">
    <source>
        <dbReference type="PROSITE-ProRule" id="PRU00283"/>
    </source>
</evidence>
<evidence type="ECO:0000256" key="3">
    <source>
        <dbReference type="ARBA" id="ARBA00022840"/>
    </source>
</evidence>
<dbReference type="GO" id="GO:0005524">
    <property type="term" value="F:ATP binding"/>
    <property type="evidence" value="ECO:0007669"/>
    <property type="project" value="UniProtKB-UniRule"/>
</dbReference>
<comment type="caution">
    <text evidence="12">The sequence shown here is derived from an EMBL/GenBank/DDBJ whole genome shotgun (WGS) entry which is preliminary data.</text>
</comment>
<evidence type="ECO:0000256" key="5">
    <source>
        <dbReference type="ARBA" id="ARBA00023175"/>
    </source>
</evidence>
<evidence type="ECO:0000256" key="2">
    <source>
        <dbReference type="ARBA" id="ARBA00022741"/>
    </source>
</evidence>
<dbReference type="GO" id="GO:0007018">
    <property type="term" value="P:microtubule-based movement"/>
    <property type="evidence" value="ECO:0007669"/>
    <property type="project" value="InterPro"/>
</dbReference>
<gene>
    <name evidence="12" type="ORF">FCM35_KLT21497</name>
</gene>
<evidence type="ECO:0000313" key="12">
    <source>
        <dbReference type="EMBL" id="KAF3334893.1"/>
    </source>
</evidence>
<evidence type="ECO:0000256" key="10">
    <source>
        <dbReference type="SAM" id="MobiDB-lite"/>
    </source>
</evidence>
<dbReference type="Proteomes" id="UP000623129">
    <property type="component" value="Unassembled WGS sequence"/>
</dbReference>
<keyword evidence="3 7" id="KW-0067">ATP-binding</keyword>
<dbReference type="OrthoDB" id="3176171at2759"/>
<evidence type="ECO:0000256" key="1">
    <source>
        <dbReference type="ARBA" id="ARBA00022701"/>
    </source>
</evidence>
<evidence type="ECO:0000256" key="9">
    <source>
        <dbReference type="SAM" id="Coils"/>
    </source>
</evidence>